<dbReference type="SUPFAM" id="SSF56349">
    <property type="entry name" value="DNA breaking-rejoining enzymes"/>
    <property type="match status" value="1"/>
</dbReference>
<dbReference type="InterPro" id="IPR010998">
    <property type="entry name" value="Integrase_recombinase_N"/>
</dbReference>
<evidence type="ECO:0008006" key="6">
    <source>
        <dbReference type="Google" id="ProtNLM"/>
    </source>
</evidence>
<dbReference type="Gene3D" id="1.10.443.20">
    <property type="entry name" value="Centromere DNA-binding protein complex CBF3 subunit, domain 2"/>
    <property type="match status" value="1"/>
</dbReference>
<gene>
    <name evidence="4" type="ORF">K469DRAFT_331606</name>
</gene>
<dbReference type="Pfam" id="PF16787">
    <property type="entry name" value="NDC10_II"/>
    <property type="match status" value="1"/>
</dbReference>
<evidence type="ECO:0000313" key="4">
    <source>
        <dbReference type="EMBL" id="KAF2178632.1"/>
    </source>
</evidence>
<dbReference type="InterPro" id="IPR022210">
    <property type="entry name" value="TF_GCR1-like"/>
</dbReference>
<feature type="domain" description="Transcription activator GCR1-like" evidence="2">
    <location>
        <begin position="574"/>
        <end position="647"/>
    </location>
</feature>
<dbReference type="PANTHER" id="PTHR37784:SF2">
    <property type="entry name" value="HIGH-OSMOLARITY-INDUCED TRANSCRIPTION PROTEIN 1"/>
    <property type="match status" value="1"/>
</dbReference>
<evidence type="ECO:0000259" key="3">
    <source>
        <dbReference type="Pfam" id="PF16787"/>
    </source>
</evidence>
<dbReference type="InterPro" id="IPR052146">
    <property type="entry name" value="HOT1"/>
</dbReference>
<dbReference type="EMBL" id="ML994674">
    <property type="protein sequence ID" value="KAF2178632.1"/>
    <property type="molecule type" value="Genomic_DNA"/>
</dbReference>
<proteinExistence type="predicted"/>
<evidence type="ECO:0000256" key="1">
    <source>
        <dbReference type="ARBA" id="ARBA00023125"/>
    </source>
</evidence>
<dbReference type="Gene3D" id="1.10.150.130">
    <property type="match status" value="1"/>
</dbReference>
<organism evidence="4 5">
    <name type="scientific">Zopfia rhizophila CBS 207.26</name>
    <dbReference type="NCBI Taxonomy" id="1314779"/>
    <lineage>
        <taxon>Eukaryota</taxon>
        <taxon>Fungi</taxon>
        <taxon>Dikarya</taxon>
        <taxon>Ascomycota</taxon>
        <taxon>Pezizomycotina</taxon>
        <taxon>Dothideomycetes</taxon>
        <taxon>Dothideomycetes incertae sedis</taxon>
        <taxon>Zopfiaceae</taxon>
        <taxon>Zopfia</taxon>
    </lineage>
</organism>
<dbReference type="InterPro" id="IPR038279">
    <property type="entry name" value="Ndc10_dom2_sf"/>
</dbReference>
<dbReference type="OrthoDB" id="4916058at2759"/>
<dbReference type="AlphaFoldDB" id="A0A6A6DJP7"/>
<evidence type="ECO:0000313" key="5">
    <source>
        <dbReference type="Proteomes" id="UP000800200"/>
    </source>
</evidence>
<dbReference type="InterPro" id="IPR031872">
    <property type="entry name" value="NDC10_II"/>
</dbReference>
<dbReference type="GO" id="GO:0060963">
    <property type="term" value="P:positive regulation of ribosomal protein gene transcription by RNA polymerase II"/>
    <property type="evidence" value="ECO:0007669"/>
    <property type="project" value="TreeGrafter"/>
</dbReference>
<dbReference type="GO" id="GO:0000978">
    <property type="term" value="F:RNA polymerase II cis-regulatory region sequence-specific DNA binding"/>
    <property type="evidence" value="ECO:0007669"/>
    <property type="project" value="TreeGrafter"/>
</dbReference>
<reference evidence="4" key="1">
    <citation type="journal article" date="2020" name="Stud. Mycol.">
        <title>101 Dothideomycetes genomes: a test case for predicting lifestyles and emergence of pathogens.</title>
        <authorList>
            <person name="Haridas S."/>
            <person name="Albert R."/>
            <person name="Binder M."/>
            <person name="Bloem J."/>
            <person name="Labutti K."/>
            <person name="Salamov A."/>
            <person name="Andreopoulos B."/>
            <person name="Baker S."/>
            <person name="Barry K."/>
            <person name="Bills G."/>
            <person name="Bluhm B."/>
            <person name="Cannon C."/>
            <person name="Castanera R."/>
            <person name="Culley D."/>
            <person name="Daum C."/>
            <person name="Ezra D."/>
            <person name="Gonzalez J."/>
            <person name="Henrissat B."/>
            <person name="Kuo A."/>
            <person name="Liang C."/>
            <person name="Lipzen A."/>
            <person name="Lutzoni F."/>
            <person name="Magnuson J."/>
            <person name="Mondo S."/>
            <person name="Nolan M."/>
            <person name="Ohm R."/>
            <person name="Pangilinan J."/>
            <person name="Park H.-J."/>
            <person name="Ramirez L."/>
            <person name="Alfaro M."/>
            <person name="Sun H."/>
            <person name="Tritt A."/>
            <person name="Yoshinaga Y."/>
            <person name="Zwiers L.-H."/>
            <person name="Turgeon B."/>
            <person name="Goodwin S."/>
            <person name="Spatafora J."/>
            <person name="Crous P."/>
            <person name="Grigoriev I."/>
        </authorList>
    </citation>
    <scope>NUCLEOTIDE SEQUENCE</scope>
    <source>
        <strain evidence="4">CBS 207.26</strain>
    </source>
</reference>
<dbReference type="GO" id="GO:0000981">
    <property type="term" value="F:DNA-binding transcription factor activity, RNA polymerase II-specific"/>
    <property type="evidence" value="ECO:0007669"/>
    <property type="project" value="TreeGrafter"/>
</dbReference>
<feature type="domain" description="Ndc10" evidence="3">
    <location>
        <begin position="110"/>
        <end position="437"/>
    </location>
</feature>
<keyword evidence="5" id="KW-1185">Reference proteome</keyword>
<sequence>MDIHIANAEIRADARNVLASTRAARPKNTTLAYEPKQREFKAFCERKQYHDADTVTEDKLLLFLVEEVTSRPLKVKSRKAADDVLHEETRLSWRSVRGYVTALTDLYRAQKAMGMNSHQSPREDNVREYLRSLQRRDAQLDREQFADKGRDTLLDGYTEDEFEGVCRELWARGGALPECHLRTLVDLLLGHYMLTRGSDRRSAEISNLFTFEFKETIGALRHKNPLVCMLSGLAFYLLYRWDLTDEPFPDFSERSAWYGIRLIKRTSGDRQEPLSYTSQREWVAKAFEYVGISSSKKTHIGHAAGAKTAELKGVSEEQIRRAGRWSQEQMVGCYLNSLPREFMRTMAGHPSQAGCFEIRRASLTPPDALLSQIWPELDIWKGQFGPHVDQINDLAATGATNLLFYLREVILQDSVVLRQLFPDNAVWTHSVFQHEAYSSFAKQVTTCLDEGESPTQLSALYQAMPLLMDHLKAMDARGALRAARSEQQAARSEQQAAEVKALVSSIAESQSEQLRLLTSGSLMFRLEALPAATSTQQLPPPLSLSFSLAGSSQYVSACANGAASPEPEPQPPSYRMSRGVKTVDCLWREWTVGLGGGPSIQALDIKWGSRWRAGRRSELQWYSLRLEAIKEIRRIAQAQRTSEEAAMWQLNMQQQNMGCSLDQLCKRLRASRKAKN</sequence>
<dbReference type="Proteomes" id="UP000800200">
    <property type="component" value="Unassembled WGS sequence"/>
</dbReference>
<name>A0A6A6DJP7_9PEZI</name>
<accession>A0A6A6DJP7</accession>
<dbReference type="Pfam" id="PF12550">
    <property type="entry name" value="GCR1_C"/>
    <property type="match status" value="1"/>
</dbReference>
<dbReference type="InterPro" id="IPR011010">
    <property type="entry name" value="DNA_brk_join_enz"/>
</dbReference>
<protein>
    <recommendedName>
        <fullName evidence="6">Transcription activator GCR1-like domain-containing protein</fullName>
    </recommendedName>
</protein>
<dbReference type="PANTHER" id="PTHR37784">
    <property type="entry name" value="PROTEIN MSN1"/>
    <property type="match status" value="1"/>
</dbReference>
<evidence type="ECO:0000259" key="2">
    <source>
        <dbReference type="Pfam" id="PF12550"/>
    </source>
</evidence>
<keyword evidence="1" id="KW-0238">DNA-binding</keyword>